<name>A0A6L7A5I4_LEULA</name>
<protein>
    <submittedName>
        <fullName evidence="1">Uncharacterized protein</fullName>
    </submittedName>
</protein>
<dbReference type="Proteomes" id="UP000478636">
    <property type="component" value="Unassembled WGS sequence"/>
</dbReference>
<accession>A0A6L7A5I4</accession>
<evidence type="ECO:0000313" key="1">
    <source>
        <dbReference type="EMBL" id="MWN20575.1"/>
    </source>
</evidence>
<sequence>MPHAGFDPAKPKQEYKLMDMHTLMMALAKERGVKPSEIWMGGMQSYEKMGMKM</sequence>
<gene>
    <name evidence="1" type="ORF">GQS40_00310</name>
</gene>
<dbReference type="EMBL" id="WSZI01000002">
    <property type="protein sequence ID" value="MWN20575.1"/>
    <property type="molecule type" value="Genomic_DNA"/>
</dbReference>
<dbReference type="AlphaFoldDB" id="A0A6L7A5I4"/>
<reference evidence="1 2" key="1">
    <citation type="submission" date="2019-12" db="EMBL/GenBank/DDBJ databases">
        <title>Complete genome sequence of Leuconostoc lactis strain AVN1 provides insights into metabolic potential.</title>
        <authorList>
            <person name="Besrour N."/>
            <person name="Najjari A."/>
            <person name="Fhoula I."/>
            <person name="Jaballah S."/>
            <person name="Klibi N."/>
            <person name="Ouzari H.I."/>
        </authorList>
    </citation>
    <scope>NUCLEOTIDE SEQUENCE [LARGE SCALE GENOMIC DNA]</scope>
    <source>
        <strain evidence="1 2">AVN1</strain>
    </source>
</reference>
<organism evidence="1 2">
    <name type="scientific">Leuconostoc lactis</name>
    <dbReference type="NCBI Taxonomy" id="1246"/>
    <lineage>
        <taxon>Bacteria</taxon>
        <taxon>Bacillati</taxon>
        <taxon>Bacillota</taxon>
        <taxon>Bacilli</taxon>
        <taxon>Lactobacillales</taxon>
        <taxon>Lactobacillaceae</taxon>
        <taxon>Leuconostoc</taxon>
    </lineage>
</organism>
<proteinExistence type="predicted"/>
<evidence type="ECO:0000313" key="2">
    <source>
        <dbReference type="Proteomes" id="UP000478636"/>
    </source>
</evidence>
<comment type="caution">
    <text evidence="1">The sequence shown here is derived from an EMBL/GenBank/DDBJ whole genome shotgun (WGS) entry which is preliminary data.</text>
</comment>